<dbReference type="Proteomes" id="UP001235840">
    <property type="component" value="Unassembled WGS sequence"/>
</dbReference>
<name>A0ABT9VUW4_9BACI</name>
<accession>A0ABT9VUW4</accession>
<proteinExistence type="predicted"/>
<dbReference type="InterPro" id="IPR018728">
    <property type="entry name" value="DUF2268"/>
</dbReference>
<protein>
    <submittedName>
        <fullName evidence="2">Uncharacterized protein YjaZ</fullName>
    </submittedName>
</protein>
<feature type="domain" description="DUF2268" evidence="1">
    <location>
        <begin position="143"/>
        <end position="337"/>
    </location>
</feature>
<comment type="caution">
    <text evidence="2">The sequence shown here is derived from an EMBL/GenBank/DDBJ whole genome shotgun (WGS) entry which is preliminary data.</text>
</comment>
<dbReference type="Pfam" id="PF10026">
    <property type="entry name" value="DUF2268"/>
    <property type="match status" value="1"/>
</dbReference>
<evidence type="ECO:0000313" key="3">
    <source>
        <dbReference type="Proteomes" id="UP001235840"/>
    </source>
</evidence>
<evidence type="ECO:0000313" key="2">
    <source>
        <dbReference type="EMBL" id="MDQ0164781.1"/>
    </source>
</evidence>
<dbReference type="PROSITE" id="PS51257">
    <property type="entry name" value="PROKAR_LIPOPROTEIN"/>
    <property type="match status" value="1"/>
</dbReference>
<dbReference type="EMBL" id="JAUSTY010000002">
    <property type="protein sequence ID" value="MDQ0164781.1"/>
    <property type="molecule type" value="Genomic_DNA"/>
</dbReference>
<organism evidence="2 3">
    <name type="scientific">Caldalkalibacillus horti</name>
    <dbReference type="NCBI Taxonomy" id="77523"/>
    <lineage>
        <taxon>Bacteria</taxon>
        <taxon>Bacillati</taxon>
        <taxon>Bacillota</taxon>
        <taxon>Bacilli</taxon>
        <taxon>Bacillales</taxon>
        <taxon>Bacillaceae</taxon>
        <taxon>Caldalkalibacillus</taxon>
    </lineage>
</organism>
<dbReference type="RefSeq" id="WP_307390898.1">
    <property type="nucleotide sequence ID" value="NZ_BAAADK010000018.1"/>
</dbReference>
<gene>
    <name evidence="2" type="ORF">J2S11_000681</name>
</gene>
<evidence type="ECO:0000259" key="1">
    <source>
        <dbReference type="Pfam" id="PF10026"/>
    </source>
</evidence>
<sequence>MLNSKSKVMIVIFSCLLLMLTGCIKELPQPENSSPELHNDTFSNKLSTESVEINPVAFSHHEQEFEIIPFYKEILEYVEQARKDRAENMELLYFDYVLEPFRRSAWGDTSSLTVNYYQVTSTKMLDKLEEYTYLLLKDQENINDSIKEALIKSADVLPAKEKKKIYLFPFHPDYDYVSELMKGIEGYAYDEEVIILSIDPYHYTNNVLRGFVASNYYNAVYSELTYRKSPTLLDSVVMSGKSHAFATIIFPDINIPLVEPLSKNEETLVWSTMADLLSRQKSTADLYFNFANGDQSVGIPYWSNHRIGYQIMQDFLKYNPDVPVEEWITMDSSDILEKSRFNERFE</sequence>
<reference evidence="2 3" key="1">
    <citation type="submission" date="2023-07" db="EMBL/GenBank/DDBJ databases">
        <title>Genomic Encyclopedia of Type Strains, Phase IV (KMG-IV): sequencing the most valuable type-strain genomes for metagenomic binning, comparative biology and taxonomic classification.</title>
        <authorList>
            <person name="Goeker M."/>
        </authorList>
    </citation>
    <scope>NUCLEOTIDE SEQUENCE [LARGE SCALE GENOMIC DNA]</scope>
    <source>
        <strain evidence="2 3">DSM 12751</strain>
    </source>
</reference>
<keyword evidence="3" id="KW-1185">Reference proteome</keyword>